<name>A0A8X6WA92_TRICX</name>
<dbReference type="AlphaFoldDB" id="A0A8X6WA92"/>
<dbReference type="Proteomes" id="UP000887159">
    <property type="component" value="Unassembled WGS sequence"/>
</dbReference>
<dbReference type="EMBL" id="BMAU01021395">
    <property type="protein sequence ID" value="GFY31000.1"/>
    <property type="molecule type" value="Genomic_DNA"/>
</dbReference>
<accession>A0A8X6WA92</accession>
<organism evidence="1 2">
    <name type="scientific">Trichonephila clavipes</name>
    <name type="common">Golden silk orbweaver</name>
    <name type="synonym">Nephila clavipes</name>
    <dbReference type="NCBI Taxonomy" id="2585209"/>
    <lineage>
        <taxon>Eukaryota</taxon>
        <taxon>Metazoa</taxon>
        <taxon>Ecdysozoa</taxon>
        <taxon>Arthropoda</taxon>
        <taxon>Chelicerata</taxon>
        <taxon>Arachnida</taxon>
        <taxon>Araneae</taxon>
        <taxon>Araneomorphae</taxon>
        <taxon>Entelegynae</taxon>
        <taxon>Araneoidea</taxon>
        <taxon>Nephilidae</taxon>
        <taxon>Trichonephila</taxon>
    </lineage>
</organism>
<proteinExistence type="predicted"/>
<evidence type="ECO:0000313" key="2">
    <source>
        <dbReference type="Proteomes" id="UP000887159"/>
    </source>
</evidence>
<reference evidence="1" key="1">
    <citation type="submission" date="2020-08" db="EMBL/GenBank/DDBJ databases">
        <title>Multicomponent nature underlies the extraordinary mechanical properties of spider dragline silk.</title>
        <authorList>
            <person name="Kono N."/>
            <person name="Nakamura H."/>
            <person name="Mori M."/>
            <person name="Yoshida Y."/>
            <person name="Ohtoshi R."/>
            <person name="Malay A.D."/>
            <person name="Moran D.A.P."/>
            <person name="Tomita M."/>
            <person name="Numata K."/>
            <person name="Arakawa K."/>
        </authorList>
    </citation>
    <scope>NUCLEOTIDE SEQUENCE</scope>
</reference>
<comment type="caution">
    <text evidence="1">The sequence shown here is derived from an EMBL/GenBank/DDBJ whole genome shotgun (WGS) entry which is preliminary data.</text>
</comment>
<sequence>MILLRLSRERDETLGPAPVVPCPKSSLYKALRIIFWAVLDSNSWSKRYNSERYKIFNSDDIISIKLSRMRWARHIVGMSLERTELNNFNATPYNRRPKGKPKRGWKDWVYEDLEKET</sequence>
<gene>
    <name evidence="1" type="ORF">TNCV_1629731</name>
</gene>
<protein>
    <submittedName>
        <fullName evidence="1">Uncharacterized protein</fullName>
    </submittedName>
</protein>
<evidence type="ECO:0000313" key="1">
    <source>
        <dbReference type="EMBL" id="GFY31000.1"/>
    </source>
</evidence>
<keyword evidence="2" id="KW-1185">Reference proteome</keyword>